<dbReference type="EMBL" id="JBBPCC010000011">
    <property type="protein sequence ID" value="MEK8129684.1"/>
    <property type="molecule type" value="Genomic_DNA"/>
</dbReference>
<gene>
    <name evidence="3" type="ORF">WMW72_17400</name>
</gene>
<organism evidence="3 4">
    <name type="scientific">Paenibacillus filicis</name>
    <dbReference type="NCBI Taxonomy" id="669464"/>
    <lineage>
        <taxon>Bacteria</taxon>
        <taxon>Bacillati</taxon>
        <taxon>Bacillota</taxon>
        <taxon>Bacilli</taxon>
        <taxon>Bacillales</taxon>
        <taxon>Paenibacillaceae</taxon>
        <taxon>Paenibacillus</taxon>
    </lineage>
</organism>
<evidence type="ECO:0000313" key="3">
    <source>
        <dbReference type="EMBL" id="MEK8129684.1"/>
    </source>
</evidence>
<proteinExistence type="predicted"/>
<dbReference type="Proteomes" id="UP001469365">
    <property type="component" value="Unassembled WGS sequence"/>
</dbReference>
<evidence type="ECO:0008006" key="5">
    <source>
        <dbReference type="Google" id="ProtNLM"/>
    </source>
</evidence>
<feature type="transmembrane region" description="Helical" evidence="2">
    <location>
        <begin position="96"/>
        <end position="126"/>
    </location>
</feature>
<comment type="caution">
    <text evidence="3">The sequence shown here is derived from an EMBL/GenBank/DDBJ whole genome shotgun (WGS) entry which is preliminary data.</text>
</comment>
<reference evidence="3 4" key="1">
    <citation type="submission" date="2024-04" db="EMBL/GenBank/DDBJ databases">
        <title>draft genome sequnece of Paenibacillus filicis.</title>
        <authorList>
            <person name="Kim D.-U."/>
        </authorList>
    </citation>
    <scope>NUCLEOTIDE SEQUENCE [LARGE SCALE GENOMIC DNA]</scope>
    <source>
        <strain evidence="3 4">KACC14197</strain>
    </source>
</reference>
<evidence type="ECO:0000313" key="4">
    <source>
        <dbReference type="Proteomes" id="UP001469365"/>
    </source>
</evidence>
<feature type="region of interest" description="Disordered" evidence="1">
    <location>
        <begin position="53"/>
        <end position="75"/>
    </location>
</feature>
<feature type="transmembrane region" description="Helical" evidence="2">
    <location>
        <begin position="132"/>
        <end position="154"/>
    </location>
</feature>
<accession>A0ABU9DLF5</accession>
<dbReference type="RefSeq" id="WP_341416802.1">
    <property type="nucleotide sequence ID" value="NZ_JBBPCC010000011.1"/>
</dbReference>
<sequence>MKRKLGGQASSSPGMTRSEAALHRYKLQQLHRETGGRGKEEFAAEAGFAGYQTPVWRESDERNDSQRKRKKGELLRAGEGRSQLEQYSSAAQWPGYVALLLSALALFIYPAALAAAGSVLAVFAYWQGQRKLGAWALVIGLLALGGYLILLPFYS</sequence>
<keyword evidence="4" id="KW-1185">Reference proteome</keyword>
<feature type="compositionally biased region" description="Basic and acidic residues" evidence="1">
    <location>
        <begin position="57"/>
        <end position="75"/>
    </location>
</feature>
<keyword evidence="2" id="KW-0472">Membrane</keyword>
<evidence type="ECO:0000256" key="2">
    <source>
        <dbReference type="SAM" id="Phobius"/>
    </source>
</evidence>
<name>A0ABU9DLF5_9BACL</name>
<keyword evidence="2" id="KW-0812">Transmembrane</keyword>
<evidence type="ECO:0000256" key="1">
    <source>
        <dbReference type="SAM" id="MobiDB-lite"/>
    </source>
</evidence>
<keyword evidence="2" id="KW-1133">Transmembrane helix</keyword>
<protein>
    <recommendedName>
        <fullName evidence="5">DUF4190 domain-containing protein</fullName>
    </recommendedName>
</protein>